<feature type="chain" id="PRO_5040425319" evidence="2">
    <location>
        <begin position="21"/>
        <end position="101"/>
    </location>
</feature>
<evidence type="ECO:0000256" key="1">
    <source>
        <dbReference type="SAM" id="MobiDB-lite"/>
    </source>
</evidence>
<evidence type="ECO:0000313" key="3">
    <source>
        <dbReference type="EMBL" id="KAF2151543.1"/>
    </source>
</evidence>
<proteinExistence type="predicted"/>
<evidence type="ECO:0000313" key="4">
    <source>
        <dbReference type="Proteomes" id="UP000799439"/>
    </source>
</evidence>
<dbReference type="EMBL" id="ML996087">
    <property type="protein sequence ID" value="KAF2151543.1"/>
    <property type="molecule type" value="Genomic_DNA"/>
</dbReference>
<accession>A0A9P4MFW2</accession>
<protein>
    <submittedName>
        <fullName evidence="3">Uncharacterized protein</fullName>
    </submittedName>
</protein>
<organism evidence="3 4">
    <name type="scientific">Myriangium duriaei CBS 260.36</name>
    <dbReference type="NCBI Taxonomy" id="1168546"/>
    <lineage>
        <taxon>Eukaryota</taxon>
        <taxon>Fungi</taxon>
        <taxon>Dikarya</taxon>
        <taxon>Ascomycota</taxon>
        <taxon>Pezizomycotina</taxon>
        <taxon>Dothideomycetes</taxon>
        <taxon>Dothideomycetidae</taxon>
        <taxon>Myriangiales</taxon>
        <taxon>Myriangiaceae</taxon>
        <taxon>Myriangium</taxon>
    </lineage>
</organism>
<keyword evidence="4" id="KW-1185">Reference proteome</keyword>
<dbReference type="Proteomes" id="UP000799439">
    <property type="component" value="Unassembled WGS sequence"/>
</dbReference>
<keyword evidence="2" id="KW-0732">Signal</keyword>
<sequence length="101" mass="10878">MHFPTASILLAASYVVSVYGSPISGVVKPRGEKSIDLSTPSPDGVEFFMTGRSLKVEDFSKPSPDGVEFFMTGRSVEVTDSSQPSPDGVEFFMTGKTKPIR</sequence>
<dbReference type="AlphaFoldDB" id="A0A9P4MFW2"/>
<comment type="caution">
    <text evidence="3">The sequence shown here is derived from an EMBL/GenBank/DDBJ whole genome shotgun (WGS) entry which is preliminary data.</text>
</comment>
<evidence type="ECO:0000256" key="2">
    <source>
        <dbReference type="SAM" id="SignalP"/>
    </source>
</evidence>
<gene>
    <name evidence="3" type="ORF">K461DRAFT_294452</name>
</gene>
<name>A0A9P4MFW2_9PEZI</name>
<feature type="region of interest" description="Disordered" evidence="1">
    <location>
        <begin position="78"/>
        <end position="101"/>
    </location>
</feature>
<feature type="signal peptide" evidence="2">
    <location>
        <begin position="1"/>
        <end position="20"/>
    </location>
</feature>
<reference evidence="3" key="1">
    <citation type="journal article" date="2020" name="Stud. Mycol.">
        <title>101 Dothideomycetes genomes: a test case for predicting lifestyles and emergence of pathogens.</title>
        <authorList>
            <person name="Haridas S."/>
            <person name="Albert R."/>
            <person name="Binder M."/>
            <person name="Bloem J."/>
            <person name="Labutti K."/>
            <person name="Salamov A."/>
            <person name="Andreopoulos B."/>
            <person name="Baker S."/>
            <person name="Barry K."/>
            <person name="Bills G."/>
            <person name="Bluhm B."/>
            <person name="Cannon C."/>
            <person name="Castanera R."/>
            <person name="Culley D."/>
            <person name="Daum C."/>
            <person name="Ezra D."/>
            <person name="Gonzalez J."/>
            <person name="Henrissat B."/>
            <person name="Kuo A."/>
            <person name="Liang C."/>
            <person name="Lipzen A."/>
            <person name="Lutzoni F."/>
            <person name="Magnuson J."/>
            <person name="Mondo S."/>
            <person name="Nolan M."/>
            <person name="Ohm R."/>
            <person name="Pangilinan J."/>
            <person name="Park H.-J."/>
            <person name="Ramirez L."/>
            <person name="Alfaro M."/>
            <person name="Sun H."/>
            <person name="Tritt A."/>
            <person name="Yoshinaga Y."/>
            <person name="Zwiers L.-H."/>
            <person name="Turgeon B."/>
            <person name="Goodwin S."/>
            <person name="Spatafora J."/>
            <person name="Crous P."/>
            <person name="Grigoriev I."/>
        </authorList>
    </citation>
    <scope>NUCLEOTIDE SEQUENCE</scope>
    <source>
        <strain evidence="3">CBS 260.36</strain>
    </source>
</reference>